<dbReference type="Pfam" id="PF00126">
    <property type="entry name" value="HTH_1"/>
    <property type="match status" value="1"/>
</dbReference>
<dbReference type="Gene3D" id="1.10.10.10">
    <property type="entry name" value="Winged helix-like DNA-binding domain superfamily/Winged helix DNA-binding domain"/>
    <property type="match status" value="1"/>
</dbReference>
<evidence type="ECO:0000256" key="3">
    <source>
        <dbReference type="ARBA" id="ARBA00023125"/>
    </source>
</evidence>
<name>A0A078MYA1_9MICC</name>
<evidence type="ECO:0000256" key="4">
    <source>
        <dbReference type="ARBA" id="ARBA00023163"/>
    </source>
</evidence>
<protein>
    <submittedName>
        <fullName evidence="6">HTH-type transcriptional regulator CysB</fullName>
    </submittedName>
</protein>
<dbReference type="SUPFAM" id="SSF53850">
    <property type="entry name" value="Periplasmic binding protein-like II"/>
    <property type="match status" value="1"/>
</dbReference>
<dbReference type="Pfam" id="PF03466">
    <property type="entry name" value="LysR_substrate"/>
    <property type="match status" value="1"/>
</dbReference>
<keyword evidence="4" id="KW-0804">Transcription</keyword>
<gene>
    <name evidence="6" type="primary">cysB</name>
    <name evidence="6" type="ORF">BN1051_03154</name>
</gene>
<dbReference type="PRINTS" id="PR00039">
    <property type="entry name" value="HTHLYSR"/>
</dbReference>
<dbReference type="PANTHER" id="PTHR30419">
    <property type="entry name" value="HTH-TYPE TRANSCRIPTIONAL REGULATOR YBHD"/>
    <property type="match status" value="1"/>
</dbReference>
<dbReference type="FunFam" id="1.10.10.10:FF:000001">
    <property type="entry name" value="LysR family transcriptional regulator"/>
    <property type="match status" value="1"/>
</dbReference>
<dbReference type="InterPro" id="IPR000847">
    <property type="entry name" value="LysR_HTH_N"/>
</dbReference>
<dbReference type="SUPFAM" id="SSF46785">
    <property type="entry name" value="Winged helix' DNA-binding domain"/>
    <property type="match status" value="1"/>
</dbReference>
<dbReference type="GO" id="GO:0003677">
    <property type="term" value="F:DNA binding"/>
    <property type="evidence" value="ECO:0007669"/>
    <property type="project" value="UniProtKB-KW"/>
</dbReference>
<dbReference type="GO" id="GO:0005829">
    <property type="term" value="C:cytosol"/>
    <property type="evidence" value="ECO:0007669"/>
    <property type="project" value="TreeGrafter"/>
</dbReference>
<dbReference type="InterPro" id="IPR036390">
    <property type="entry name" value="WH_DNA-bd_sf"/>
</dbReference>
<keyword evidence="2" id="KW-0805">Transcription regulation</keyword>
<keyword evidence="3" id="KW-0238">DNA-binding</keyword>
<dbReference type="Gene3D" id="3.40.190.10">
    <property type="entry name" value="Periplasmic binding protein-like II"/>
    <property type="match status" value="2"/>
</dbReference>
<dbReference type="EMBL" id="LN483072">
    <property type="protein sequence ID" value="CEA09781.1"/>
    <property type="molecule type" value="Genomic_DNA"/>
</dbReference>
<dbReference type="PROSITE" id="PS50931">
    <property type="entry name" value="HTH_LYSR"/>
    <property type="match status" value="1"/>
</dbReference>
<dbReference type="InterPro" id="IPR050950">
    <property type="entry name" value="HTH-type_LysR_regulators"/>
</dbReference>
<evidence type="ECO:0000259" key="5">
    <source>
        <dbReference type="PROSITE" id="PS50931"/>
    </source>
</evidence>
<dbReference type="AlphaFoldDB" id="A0A078MYA1"/>
<dbReference type="InterPro" id="IPR005119">
    <property type="entry name" value="LysR_subst-bd"/>
</dbReference>
<organism evidence="6">
    <name type="scientific">Arthrobacter saudimassiliensis</name>
    <dbReference type="NCBI Taxonomy" id="1461584"/>
    <lineage>
        <taxon>Bacteria</taxon>
        <taxon>Bacillati</taxon>
        <taxon>Actinomycetota</taxon>
        <taxon>Actinomycetes</taxon>
        <taxon>Micrococcales</taxon>
        <taxon>Micrococcaceae</taxon>
        <taxon>Arthrobacter</taxon>
    </lineage>
</organism>
<dbReference type="PATRIC" id="fig|1461584.3.peg.3128"/>
<proteinExistence type="inferred from homology"/>
<comment type="similarity">
    <text evidence="1">Belongs to the LysR transcriptional regulatory family.</text>
</comment>
<reference evidence="6" key="1">
    <citation type="submission" date="2014-07" db="EMBL/GenBank/DDBJ databases">
        <authorList>
            <person name="Urmite Genomes Urmite Genomes"/>
        </authorList>
    </citation>
    <scope>NUCLEOTIDE SEQUENCE</scope>
    <source>
        <strain evidence="6">11W110_air</strain>
    </source>
</reference>
<dbReference type="GO" id="GO:0003700">
    <property type="term" value="F:DNA-binding transcription factor activity"/>
    <property type="evidence" value="ECO:0007669"/>
    <property type="project" value="InterPro"/>
</dbReference>
<feature type="domain" description="HTH lysR-type" evidence="5">
    <location>
        <begin position="20"/>
        <end position="78"/>
    </location>
</feature>
<sequence>MIGSEDAGAPLRGTQDDPGFTLTQLRYFSIAAETGSMTATARAMHASQSAVSNAIAQLERHVKVQLFIRHHARGLTLTPAGREFVLQARDLLARANDILSLAGGLGESVEGEVKLACYHTLSPFYLPRILERVGEQYPLLSIRVVEGEKAEVFESLLTGEAEVALTYESEVPGMIATEQLAVSPPYVIVGERHRLARRTPRRRITLQELAEDRMILLDIPFPGRYFLDIAENSGISPRIAFSSPNFETVRSMVAAGLGYSVLNQRPVHDLTYDGGRVVALELEGTFADIPVVMATVRGSRLTTRAEAVAALLREAVPSIAAEFSPHRPSRRA</sequence>
<evidence type="ECO:0000256" key="2">
    <source>
        <dbReference type="ARBA" id="ARBA00023015"/>
    </source>
</evidence>
<evidence type="ECO:0000313" key="6">
    <source>
        <dbReference type="EMBL" id="CEA09781.1"/>
    </source>
</evidence>
<accession>A0A078MYA1</accession>
<evidence type="ECO:0000256" key="1">
    <source>
        <dbReference type="ARBA" id="ARBA00009437"/>
    </source>
</evidence>
<dbReference type="InterPro" id="IPR036388">
    <property type="entry name" value="WH-like_DNA-bd_sf"/>
</dbReference>